<dbReference type="Gene3D" id="3.40.50.720">
    <property type="entry name" value="NAD(P)-binding Rossmann-like Domain"/>
    <property type="match status" value="1"/>
</dbReference>
<protein>
    <submittedName>
        <fullName evidence="2">Hydroxyphenylpyruvate reductase</fullName>
    </submittedName>
</protein>
<proteinExistence type="predicted"/>
<reference evidence="2 3" key="1">
    <citation type="journal article" date="2016" name="DNA Res.">
        <title>The draft genome of MD-2 pineapple using hybrid error correction of long reads.</title>
        <authorList>
            <person name="Redwan R.M."/>
            <person name="Saidin A."/>
            <person name="Kumar S.V."/>
        </authorList>
    </citation>
    <scope>NUCLEOTIDE SEQUENCE [LARGE SCALE GENOMIC DNA]</scope>
    <source>
        <strain evidence="3">cv. MD2</strain>
        <tissue evidence="2">Leaf</tissue>
    </source>
</reference>
<dbReference type="SUPFAM" id="SSF52283">
    <property type="entry name" value="Formate/glycerate dehydrogenase catalytic domain-like"/>
    <property type="match status" value="1"/>
</dbReference>
<dbReference type="STRING" id="4615.A0A199VXD7"/>
<gene>
    <name evidence="2" type="ORF">ACMD2_25879</name>
</gene>
<dbReference type="Proteomes" id="UP000092600">
    <property type="component" value="Unassembled WGS sequence"/>
</dbReference>
<feature type="compositionally biased region" description="Low complexity" evidence="1">
    <location>
        <begin position="70"/>
        <end position="88"/>
    </location>
</feature>
<dbReference type="AlphaFoldDB" id="A0A199VXD7"/>
<sequence length="119" mass="12690">MTSDEPLPRGGARAAVQAFRLWEAPGEAREFLRSNAPSIRALVGNANVGADADTIDALPKLEIVASFSVGSTRSTSPGAASAGSASPTPRRPYRRRRRPRHRACHCCPTPALRGRSVRS</sequence>
<organism evidence="2 3">
    <name type="scientific">Ananas comosus</name>
    <name type="common">Pineapple</name>
    <name type="synonym">Ananas ananas</name>
    <dbReference type="NCBI Taxonomy" id="4615"/>
    <lineage>
        <taxon>Eukaryota</taxon>
        <taxon>Viridiplantae</taxon>
        <taxon>Streptophyta</taxon>
        <taxon>Embryophyta</taxon>
        <taxon>Tracheophyta</taxon>
        <taxon>Spermatophyta</taxon>
        <taxon>Magnoliopsida</taxon>
        <taxon>Liliopsida</taxon>
        <taxon>Poales</taxon>
        <taxon>Bromeliaceae</taxon>
        <taxon>Bromelioideae</taxon>
        <taxon>Ananas</taxon>
    </lineage>
</organism>
<feature type="region of interest" description="Disordered" evidence="1">
    <location>
        <begin position="69"/>
        <end position="119"/>
    </location>
</feature>
<evidence type="ECO:0000313" key="2">
    <source>
        <dbReference type="EMBL" id="OAY81648.1"/>
    </source>
</evidence>
<keyword evidence="2" id="KW-0670">Pyruvate</keyword>
<evidence type="ECO:0000256" key="1">
    <source>
        <dbReference type="SAM" id="MobiDB-lite"/>
    </source>
</evidence>
<accession>A0A199VXD7</accession>
<feature type="compositionally biased region" description="Basic residues" evidence="1">
    <location>
        <begin position="91"/>
        <end position="104"/>
    </location>
</feature>
<evidence type="ECO:0000313" key="3">
    <source>
        <dbReference type="Proteomes" id="UP000092600"/>
    </source>
</evidence>
<dbReference type="EMBL" id="LSRQ01000631">
    <property type="protein sequence ID" value="OAY81648.1"/>
    <property type="molecule type" value="Genomic_DNA"/>
</dbReference>
<comment type="caution">
    <text evidence="2">The sequence shown here is derived from an EMBL/GenBank/DDBJ whole genome shotgun (WGS) entry which is preliminary data.</text>
</comment>
<name>A0A199VXD7_ANACO</name>